<proteinExistence type="predicted"/>
<name>A0A8E2AMF3_9APHY</name>
<organism evidence="1 2">
    <name type="scientific">Obba rivulosa</name>
    <dbReference type="NCBI Taxonomy" id="1052685"/>
    <lineage>
        <taxon>Eukaryota</taxon>
        <taxon>Fungi</taxon>
        <taxon>Dikarya</taxon>
        <taxon>Basidiomycota</taxon>
        <taxon>Agaricomycotina</taxon>
        <taxon>Agaricomycetes</taxon>
        <taxon>Polyporales</taxon>
        <taxon>Gelatoporiaceae</taxon>
        <taxon>Obba</taxon>
    </lineage>
</organism>
<sequence length="83" mass="9095">MSERTAESCLTTCAPGRACLKPHHVHKTSTAAMKRCVVAPSTTVVLLVWCWLILERDAGLQELVWQMSCAALRRGDPTSARSV</sequence>
<gene>
    <name evidence="1" type="ORF">OBBRIDRAFT_797614</name>
</gene>
<evidence type="ECO:0000313" key="1">
    <source>
        <dbReference type="EMBL" id="OCH85999.1"/>
    </source>
</evidence>
<accession>A0A8E2AMF3</accession>
<reference evidence="1 2" key="1">
    <citation type="submission" date="2016-07" db="EMBL/GenBank/DDBJ databases">
        <title>Draft genome of the white-rot fungus Obba rivulosa 3A-2.</title>
        <authorList>
            <consortium name="DOE Joint Genome Institute"/>
            <person name="Miettinen O."/>
            <person name="Riley R."/>
            <person name="Acob R."/>
            <person name="Barry K."/>
            <person name="Cullen D."/>
            <person name="De Vries R."/>
            <person name="Hainaut M."/>
            <person name="Hatakka A."/>
            <person name="Henrissat B."/>
            <person name="Hilden K."/>
            <person name="Kuo R."/>
            <person name="Labutti K."/>
            <person name="Lipzen A."/>
            <person name="Makela M.R."/>
            <person name="Sandor L."/>
            <person name="Spatafora J.W."/>
            <person name="Grigoriev I.V."/>
            <person name="Hibbett D.S."/>
        </authorList>
    </citation>
    <scope>NUCLEOTIDE SEQUENCE [LARGE SCALE GENOMIC DNA]</scope>
    <source>
        <strain evidence="1 2">3A-2</strain>
    </source>
</reference>
<evidence type="ECO:0000313" key="2">
    <source>
        <dbReference type="Proteomes" id="UP000250043"/>
    </source>
</evidence>
<dbReference type="Proteomes" id="UP000250043">
    <property type="component" value="Unassembled WGS sequence"/>
</dbReference>
<dbReference type="EMBL" id="KV722550">
    <property type="protein sequence ID" value="OCH85999.1"/>
    <property type="molecule type" value="Genomic_DNA"/>
</dbReference>
<keyword evidence="2" id="KW-1185">Reference proteome</keyword>
<protein>
    <submittedName>
        <fullName evidence="1">Uncharacterized protein</fullName>
    </submittedName>
</protein>
<dbReference type="AlphaFoldDB" id="A0A8E2AMF3"/>